<evidence type="ECO:0000256" key="5">
    <source>
        <dbReference type="ARBA" id="ARBA00022884"/>
    </source>
</evidence>
<dbReference type="RefSeq" id="WP_125135592.1">
    <property type="nucleotide sequence ID" value="NZ_LR130778.1"/>
</dbReference>
<dbReference type="GO" id="GO:0016787">
    <property type="term" value="F:hydrolase activity"/>
    <property type="evidence" value="ECO:0007669"/>
    <property type="project" value="UniProtKB-KW"/>
</dbReference>
<sequence>MSKKLVTTRYNENILSALLDEKERVLEVHLFSGEVETDIGNIYVGTVKTIKKNIQSAFVDIGKSDNVFLSLLESKNIYYAKKVGKGQALVPGDEILIQIQKDAHKTKLAKAITDFCLTGRYVVLTTDKPSVFISSKITEDEERLRLKTLIKNYVSKSYGFIVRTNCSFVSDDLVVDEVRKLIQLYEKILKTLAFRSTGQRIYTQGSPYMTLLKDFHEDEVTDYIYDDQNLYSEVENFLSENHPEIVHKLMLVDQEMSLYNYFNVQSKIDKLLHKKVWLKSGASIIIEPTEALTVIDVNTEKTLSKKQVEETIFNTNMEAAEEIAYQLRARNISGIIIIDFIDMTDPDDKNKLMQKLRYLTSFDRIKTTVIDMTALGLVEVTRKKIKQPLSELWDN</sequence>
<dbReference type="GO" id="GO:0046872">
    <property type="term" value="F:metal ion binding"/>
    <property type="evidence" value="ECO:0007669"/>
    <property type="project" value="UniProtKB-KW"/>
</dbReference>
<protein>
    <recommendedName>
        <fullName evidence="6">RNA-binding protein AU-1/Ribonuclease E/G domain-containing protein</fullName>
    </recommendedName>
</protein>
<keyword evidence="8" id="KW-1185">Reference proteome</keyword>
<dbReference type="EMBL" id="LR130778">
    <property type="protein sequence ID" value="VDN46017.1"/>
    <property type="molecule type" value="Genomic_DNA"/>
</dbReference>
<dbReference type="GO" id="GO:0005737">
    <property type="term" value="C:cytoplasm"/>
    <property type="evidence" value="ECO:0007669"/>
    <property type="project" value="TreeGrafter"/>
</dbReference>
<dbReference type="OrthoDB" id="9804278at2"/>
<name>A0A3P7PNB2_9FIRM</name>
<dbReference type="Proteomes" id="UP000279029">
    <property type="component" value="Chromosome"/>
</dbReference>
<gene>
    <name evidence="7" type="ORF">PATL70BA_0175</name>
</gene>
<dbReference type="AlphaFoldDB" id="A0A3P7PNB2"/>
<dbReference type="Pfam" id="PF10150">
    <property type="entry name" value="RNase_E_G"/>
    <property type="match status" value="1"/>
</dbReference>
<organism evidence="7 8">
    <name type="scientific">Petrocella atlantisensis</name>
    <dbReference type="NCBI Taxonomy" id="2173034"/>
    <lineage>
        <taxon>Bacteria</taxon>
        <taxon>Bacillati</taxon>
        <taxon>Bacillota</taxon>
        <taxon>Clostridia</taxon>
        <taxon>Lachnospirales</taxon>
        <taxon>Vallitaleaceae</taxon>
        <taxon>Petrocella</taxon>
    </lineage>
</organism>
<dbReference type="Gene3D" id="2.40.50.140">
    <property type="entry name" value="Nucleic acid-binding proteins"/>
    <property type="match status" value="1"/>
</dbReference>
<dbReference type="InterPro" id="IPR012340">
    <property type="entry name" value="NA-bd_OB-fold"/>
</dbReference>
<evidence type="ECO:0000313" key="8">
    <source>
        <dbReference type="Proteomes" id="UP000279029"/>
    </source>
</evidence>
<evidence type="ECO:0000259" key="6">
    <source>
        <dbReference type="Pfam" id="PF10150"/>
    </source>
</evidence>
<evidence type="ECO:0000256" key="1">
    <source>
        <dbReference type="ARBA" id="ARBA00001946"/>
    </source>
</evidence>
<feature type="domain" description="RNA-binding protein AU-1/Ribonuclease E/G" evidence="6">
    <location>
        <begin position="117"/>
        <end position="384"/>
    </location>
</feature>
<dbReference type="GO" id="GO:0004540">
    <property type="term" value="F:RNA nuclease activity"/>
    <property type="evidence" value="ECO:0007669"/>
    <property type="project" value="InterPro"/>
</dbReference>
<keyword evidence="3" id="KW-0378">Hydrolase</keyword>
<dbReference type="InterPro" id="IPR019307">
    <property type="entry name" value="RNA-bd_AU-1/RNase_E/G"/>
</dbReference>
<keyword evidence="2" id="KW-0479">Metal-binding</keyword>
<dbReference type="KEGG" id="cbar:PATL70BA_0175"/>
<evidence type="ECO:0000256" key="3">
    <source>
        <dbReference type="ARBA" id="ARBA00022801"/>
    </source>
</evidence>
<dbReference type="InterPro" id="IPR004659">
    <property type="entry name" value="RNase_E/G"/>
</dbReference>
<evidence type="ECO:0000256" key="4">
    <source>
        <dbReference type="ARBA" id="ARBA00022842"/>
    </source>
</evidence>
<dbReference type="CDD" id="cd04453">
    <property type="entry name" value="S1_RNase_E"/>
    <property type="match status" value="1"/>
</dbReference>
<keyword evidence="4" id="KW-0460">Magnesium</keyword>
<dbReference type="GO" id="GO:0006364">
    <property type="term" value="P:rRNA processing"/>
    <property type="evidence" value="ECO:0007669"/>
    <property type="project" value="TreeGrafter"/>
</dbReference>
<accession>A0A3P7PNB2</accession>
<keyword evidence="5" id="KW-0694">RNA-binding</keyword>
<comment type="cofactor">
    <cofactor evidence="1">
        <name>Mg(2+)</name>
        <dbReference type="ChEBI" id="CHEBI:18420"/>
    </cofactor>
</comment>
<dbReference type="SUPFAM" id="SSF50249">
    <property type="entry name" value="Nucleic acid-binding proteins"/>
    <property type="match status" value="1"/>
</dbReference>
<dbReference type="PANTHER" id="PTHR30001">
    <property type="entry name" value="RIBONUCLEASE"/>
    <property type="match status" value="1"/>
</dbReference>
<evidence type="ECO:0000313" key="7">
    <source>
        <dbReference type="EMBL" id="VDN46017.1"/>
    </source>
</evidence>
<proteinExistence type="predicted"/>
<dbReference type="PANTHER" id="PTHR30001:SF0">
    <property type="entry name" value="RIBONUCLEASE G"/>
    <property type="match status" value="1"/>
</dbReference>
<dbReference type="GO" id="GO:0003723">
    <property type="term" value="F:RNA binding"/>
    <property type="evidence" value="ECO:0007669"/>
    <property type="project" value="UniProtKB-KW"/>
</dbReference>
<reference evidence="7 8" key="1">
    <citation type="submission" date="2018-09" db="EMBL/GenBank/DDBJ databases">
        <authorList>
            <person name="Postec A."/>
        </authorList>
    </citation>
    <scope>NUCLEOTIDE SEQUENCE [LARGE SCALE GENOMIC DNA]</scope>
    <source>
        <strain evidence="7">70B-A</strain>
    </source>
</reference>
<dbReference type="NCBIfam" id="TIGR00757">
    <property type="entry name" value="RNaseEG"/>
    <property type="match status" value="1"/>
</dbReference>
<evidence type="ECO:0000256" key="2">
    <source>
        <dbReference type="ARBA" id="ARBA00022723"/>
    </source>
</evidence>